<protein>
    <recommendedName>
        <fullName evidence="1">YCII-related domain-containing protein</fullName>
    </recommendedName>
</protein>
<accession>A0A9W9R0V0</accession>
<dbReference type="Pfam" id="PF03795">
    <property type="entry name" value="YCII"/>
    <property type="match status" value="1"/>
</dbReference>
<proteinExistence type="predicted"/>
<evidence type="ECO:0000313" key="2">
    <source>
        <dbReference type="EMBL" id="KAJ5351648.1"/>
    </source>
</evidence>
<name>A0A9W9R0V0_PENBR</name>
<dbReference type="PANTHER" id="PTHR33606:SF3">
    <property type="entry name" value="PROTEIN YCII"/>
    <property type="match status" value="1"/>
</dbReference>
<reference evidence="2" key="2">
    <citation type="journal article" date="2023" name="IMA Fungus">
        <title>Comparative genomic study of the Penicillium genus elucidates a diverse pangenome and 15 lateral gene transfer events.</title>
        <authorList>
            <person name="Petersen C."/>
            <person name="Sorensen T."/>
            <person name="Nielsen M.R."/>
            <person name="Sondergaard T.E."/>
            <person name="Sorensen J.L."/>
            <person name="Fitzpatrick D.A."/>
            <person name="Frisvad J.C."/>
            <person name="Nielsen K.L."/>
        </authorList>
    </citation>
    <scope>NUCLEOTIDE SEQUENCE</scope>
    <source>
        <strain evidence="2">IBT 35673</strain>
    </source>
</reference>
<dbReference type="SUPFAM" id="SSF54909">
    <property type="entry name" value="Dimeric alpha+beta barrel"/>
    <property type="match status" value="1"/>
</dbReference>
<dbReference type="InterPro" id="IPR051807">
    <property type="entry name" value="Sec-metab_biosynth-assoc"/>
</dbReference>
<organism evidence="2 3">
    <name type="scientific">Penicillium brevicompactum</name>
    <dbReference type="NCBI Taxonomy" id="5074"/>
    <lineage>
        <taxon>Eukaryota</taxon>
        <taxon>Fungi</taxon>
        <taxon>Dikarya</taxon>
        <taxon>Ascomycota</taxon>
        <taxon>Pezizomycotina</taxon>
        <taxon>Eurotiomycetes</taxon>
        <taxon>Eurotiomycetidae</taxon>
        <taxon>Eurotiales</taxon>
        <taxon>Aspergillaceae</taxon>
        <taxon>Penicillium</taxon>
    </lineage>
</organism>
<feature type="domain" description="YCII-related" evidence="1">
    <location>
        <begin position="8"/>
        <end position="93"/>
    </location>
</feature>
<dbReference type="AlphaFoldDB" id="A0A9W9R0V0"/>
<gene>
    <name evidence="2" type="ORF">N7452_000622</name>
</gene>
<dbReference type="Proteomes" id="UP001147695">
    <property type="component" value="Unassembled WGS sequence"/>
</dbReference>
<dbReference type="InterPro" id="IPR005545">
    <property type="entry name" value="YCII"/>
</dbReference>
<dbReference type="EMBL" id="JAPZBQ010000001">
    <property type="protein sequence ID" value="KAJ5351648.1"/>
    <property type="molecule type" value="Genomic_DNA"/>
</dbReference>
<evidence type="ECO:0000313" key="3">
    <source>
        <dbReference type="Proteomes" id="UP001147695"/>
    </source>
</evidence>
<sequence length="110" mass="12528">MSQDNEFLVRLPDLPDVLETRIANRPLHVMHNQQHFASGKIAFGGPFYSSQPEDGEESMSKIIGSIHLCKACTEKEVWQMIRDDPYAKLGVWDLERTVVTPMKVFVSKPL</sequence>
<evidence type="ECO:0000259" key="1">
    <source>
        <dbReference type="Pfam" id="PF03795"/>
    </source>
</evidence>
<reference evidence="2" key="1">
    <citation type="submission" date="2022-12" db="EMBL/GenBank/DDBJ databases">
        <authorList>
            <person name="Petersen C."/>
        </authorList>
    </citation>
    <scope>NUCLEOTIDE SEQUENCE</scope>
    <source>
        <strain evidence="2">IBT 35673</strain>
    </source>
</reference>
<dbReference type="InterPro" id="IPR011008">
    <property type="entry name" value="Dimeric_a/b-barrel"/>
</dbReference>
<dbReference type="PANTHER" id="PTHR33606">
    <property type="entry name" value="PROTEIN YCII"/>
    <property type="match status" value="1"/>
</dbReference>
<dbReference type="Gene3D" id="3.30.70.1060">
    <property type="entry name" value="Dimeric alpha+beta barrel"/>
    <property type="match status" value="1"/>
</dbReference>
<comment type="caution">
    <text evidence="2">The sequence shown here is derived from an EMBL/GenBank/DDBJ whole genome shotgun (WGS) entry which is preliminary data.</text>
</comment>